<dbReference type="Pfam" id="PF04883">
    <property type="entry name" value="HK97-gp10_like"/>
    <property type="match status" value="1"/>
</dbReference>
<gene>
    <name evidence="1" type="ORF">C8J48_0961</name>
</gene>
<dbReference type="InterPro" id="IPR010064">
    <property type="entry name" value="HK97-gp10_tail"/>
</dbReference>
<sequence>MGYNSQIPRFNRELSRKERQTLEAWGVHITGNIKTRTPVDKGRLKGSIQHRVNEKNGSVIVGTNAEYAIPVEFGSGIHAENGRGKKTKWRGNIPGVGWRWIEGQKPQPYFRPGWEAARKDLPAIIRRIWSK</sequence>
<dbReference type="OrthoDB" id="4457835at2"/>
<reference evidence="1 2" key="1">
    <citation type="submission" date="2018-04" db="EMBL/GenBank/DDBJ databases">
        <title>Genomic Encyclopedia of Archaeal and Bacterial Type Strains, Phase II (KMG-II): from individual species to whole genera.</title>
        <authorList>
            <person name="Goeker M."/>
        </authorList>
    </citation>
    <scope>NUCLEOTIDE SEQUENCE [LARGE SCALE GENOMIC DNA]</scope>
    <source>
        <strain evidence="1 2">DSM 45169</strain>
    </source>
</reference>
<evidence type="ECO:0000313" key="1">
    <source>
        <dbReference type="EMBL" id="PTM58379.1"/>
    </source>
</evidence>
<dbReference type="RefSeq" id="WP_107725191.1">
    <property type="nucleotide sequence ID" value="NZ_PZZP01000001.1"/>
</dbReference>
<comment type="caution">
    <text evidence="1">The sequence shown here is derived from an EMBL/GenBank/DDBJ whole genome shotgun (WGS) entry which is preliminary data.</text>
</comment>
<proteinExistence type="predicted"/>
<name>A0A2T4Z923_9BACL</name>
<dbReference type="AlphaFoldDB" id="A0A2T4Z923"/>
<accession>A0A2T4Z923</accession>
<dbReference type="Proteomes" id="UP000241639">
    <property type="component" value="Unassembled WGS sequence"/>
</dbReference>
<evidence type="ECO:0000313" key="2">
    <source>
        <dbReference type="Proteomes" id="UP000241639"/>
    </source>
</evidence>
<organism evidence="1 2">
    <name type="scientific">Desmospora activa DSM 45169</name>
    <dbReference type="NCBI Taxonomy" id="1121389"/>
    <lineage>
        <taxon>Bacteria</taxon>
        <taxon>Bacillati</taxon>
        <taxon>Bacillota</taxon>
        <taxon>Bacilli</taxon>
        <taxon>Bacillales</taxon>
        <taxon>Thermoactinomycetaceae</taxon>
        <taxon>Desmospora</taxon>
    </lineage>
</organism>
<dbReference type="EMBL" id="PZZP01000001">
    <property type="protein sequence ID" value="PTM58379.1"/>
    <property type="molecule type" value="Genomic_DNA"/>
</dbReference>
<keyword evidence="2" id="KW-1185">Reference proteome</keyword>
<protein>
    <submittedName>
        <fullName evidence="1">HK97 gp10 family phage protein</fullName>
    </submittedName>
</protein>